<accession>A0ABR3Q527</accession>
<feature type="compositionally biased region" description="Polar residues" evidence="1">
    <location>
        <begin position="237"/>
        <end position="256"/>
    </location>
</feature>
<feature type="region of interest" description="Disordered" evidence="1">
    <location>
        <begin position="1174"/>
        <end position="1436"/>
    </location>
</feature>
<feature type="region of interest" description="Disordered" evidence="1">
    <location>
        <begin position="120"/>
        <end position="140"/>
    </location>
</feature>
<name>A0ABR3Q527_9TREE</name>
<evidence type="ECO:0000313" key="3">
    <source>
        <dbReference type="Proteomes" id="UP001565368"/>
    </source>
</evidence>
<dbReference type="Proteomes" id="UP001565368">
    <property type="component" value="Unassembled WGS sequence"/>
</dbReference>
<feature type="compositionally biased region" description="Polar residues" evidence="1">
    <location>
        <begin position="174"/>
        <end position="185"/>
    </location>
</feature>
<gene>
    <name evidence="2" type="ORF">Q8F55_003742</name>
</gene>
<feature type="region of interest" description="Disordered" evidence="1">
    <location>
        <begin position="754"/>
        <end position="784"/>
    </location>
</feature>
<keyword evidence="3" id="KW-1185">Reference proteome</keyword>
<feature type="compositionally biased region" description="Basic and acidic residues" evidence="1">
    <location>
        <begin position="1189"/>
        <end position="1280"/>
    </location>
</feature>
<feature type="region of interest" description="Disordered" evidence="1">
    <location>
        <begin position="171"/>
        <end position="204"/>
    </location>
</feature>
<dbReference type="GeneID" id="95984785"/>
<feature type="compositionally biased region" description="Low complexity" evidence="1">
    <location>
        <begin position="1398"/>
        <end position="1416"/>
    </location>
</feature>
<feature type="compositionally biased region" description="Low complexity" evidence="1">
    <location>
        <begin position="651"/>
        <end position="667"/>
    </location>
</feature>
<feature type="compositionally biased region" description="Basic and acidic residues" evidence="1">
    <location>
        <begin position="1009"/>
        <end position="1030"/>
    </location>
</feature>
<feature type="region of interest" description="Disordered" evidence="1">
    <location>
        <begin position="216"/>
        <end position="316"/>
    </location>
</feature>
<dbReference type="EMBL" id="JBBXJM010000003">
    <property type="protein sequence ID" value="KAL1409745.1"/>
    <property type="molecule type" value="Genomic_DNA"/>
</dbReference>
<feature type="compositionally biased region" description="Basic residues" evidence="1">
    <location>
        <begin position="1358"/>
        <end position="1388"/>
    </location>
</feature>
<comment type="caution">
    <text evidence="2">The sequence shown here is derived from an EMBL/GenBank/DDBJ whole genome shotgun (WGS) entry which is preliminary data.</text>
</comment>
<reference evidence="2 3" key="1">
    <citation type="submission" date="2023-08" db="EMBL/GenBank/DDBJ databases">
        <title>Annotated Genome Sequence of Vanrija albida AlHP1.</title>
        <authorList>
            <person name="Herzog R."/>
        </authorList>
    </citation>
    <scope>NUCLEOTIDE SEQUENCE [LARGE SCALE GENOMIC DNA]</scope>
    <source>
        <strain evidence="2 3">AlHP1</strain>
    </source>
</reference>
<organism evidence="2 3">
    <name type="scientific">Vanrija albida</name>
    <dbReference type="NCBI Taxonomy" id="181172"/>
    <lineage>
        <taxon>Eukaryota</taxon>
        <taxon>Fungi</taxon>
        <taxon>Dikarya</taxon>
        <taxon>Basidiomycota</taxon>
        <taxon>Agaricomycotina</taxon>
        <taxon>Tremellomycetes</taxon>
        <taxon>Trichosporonales</taxon>
        <taxon>Trichosporonaceae</taxon>
        <taxon>Vanrija</taxon>
    </lineage>
</organism>
<feature type="compositionally biased region" description="Basic and acidic residues" evidence="1">
    <location>
        <begin position="1307"/>
        <end position="1318"/>
    </location>
</feature>
<evidence type="ECO:0000313" key="2">
    <source>
        <dbReference type="EMBL" id="KAL1409745.1"/>
    </source>
</evidence>
<feature type="compositionally biased region" description="Low complexity" evidence="1">
    <location>
        <begin position="358"/>
        <end position="374"/>
    </location>
</feature>
<feature type="region of interest" description="Disordered" evidence="1">
    <location>
        <begin position="796"/>
        <end position="1030"/>
    </location>
</feature>
<feature type="region of interest" description="Disordered" evidence="1">
    <location>
        <begin position="650"/>
        <end position="673"/>
    </location>
</feature>
<feature type="compositionally biased region" description="Basic residues" evidence="1">
    <location>
        <begin position="1340"/>
        <end position="1350"/>
    </location>
</feature>
<feature type="compositionally biased region" description="Low complexity" evidence="1">
    <location>
        <begin position="334"/>
        <end position="348"/>
    </location>
</feature>
<feature type="compositionally biased region" description="Basic and acidic residues" evidence="1">
    <location>
        <begin position="120"/>
        <end position="136"/>
    </location>
</feature>
<sequence>MRHEAEVAAKSPTGLPPQLPGDPFLHSLLAPTLAEPRPRLTPSGRPKPVPRPANIVDPPRNRRPSHSGLNPRDSRVGTSDRPPVSYRNSRKPSHRRRLSLIEVLADKDFAANPANVIGRDVARSHDDTEELQNDHGIDDDEDDAVSIAQRRDFEFWHEVLRYTGPEDKIHPSGIATSTVDVSKYQTPPPTPTLTKDKHKLRKSPSLAQSVLKLLTRSKTPHDAPPSPQLPAGYKPNATISAPSTVSKASTRSSVGSATPLLKGFPSFRKDKGDMAGSVRSSRSRTKRDEEQPRDSRESRAYTPSVHSYAPSHSSRNEQIVNVNVNITPAMLATTPTLAPAPTSKPASTRSRPASERSVATVIAPTATTPVPAGPRRLPSVTSVAPTAPSSARKPPPPPLAPLVRDAPTTIVIPSSTSAASTVLLANATPQVAKVATRAPAQVVSVKSVATPAQVVVLPAPAAPAPTPVAKPAPAPAQVVVVPAAVPAPSKPIPLVKEVPIVMPTSRPPAQVVVVPAGSRPVSRIVVLPATLAAAAPASQVSAPIAPPVVVVPAPPVASVPPPAVVTPTPAPAPMMASIPVSVPPAAVPVSTPVALAVALAPVVAPAPSVAPPPVPTPVPAAAPPSPEPARVEVLEKHVDVVTPQGDKIEKVTTTTTTTAPKPKTPSVAPAPVPRPAPQVVVNKPVQHVVNTPPAPAAAPPASVPIPPALAPATPKVDRVEVVERIIVPAGTAPEAVEKALDTLAKVEACEAKSRAASKPLPEANPKSQPSVPAPAPGTKAGLEPIKMVDYKSLIKRKPVKQWPPPKPGSKTAAPAPHQSLPKRASSVVDKAASIPLPPSPVKDAASVPLPPSPVKDATSVPLPPSPVKNPASVPLPPSPVKNPASVPLPPSPVKNPASVALPPCPVKTPASILLPSSQGKNPASVPLPPSPTKASSKAAAVASKHEKSPSISIKETEKATKSQPGEVVISIGGPKAEQPSESKGKSAEKSKPEDSAPKSQPGEVTISIGEKKEEKVEAPKNSPSKEKTDAVKAAIAKIELKGGVNVELAATAAVPIPPSRPASIRSVHSTKSHHRADSLRSIRSVRSTKSTVEAPNVTTITAGGTKIEVAVAEPQKAGSVVLPPLAKIVGASKHKHSASTPSLPSLKKAADEVDCIDVSVHKTSNGDEVTAKIHSHARWGSAPPSVVGEGKKKDKGETGSKKDEHKAESKKGTQESGSKKDKEERRQSHGHKHGSDDTNAKADKKDKNETSNEGGKDDAHKHGRKDSQKLAPKEVVHEADSDLEIDIVQKDIPDGKSTAIAIRRKASKESINRSREGSPSKSHHHHDSHRHDSHQSLGQRRTHEKHHSRRDSHGASHERHHPLGQHHDHKKHHRRRSSMDSKRHHHYRPSSGEDSDSDGSFYSTRSRASRQSRGGSFDIPRPPLGQQRPYLPAPMPPAMGVPVHHGPMYGPGMAHMPGMPGMINLHGMAASVGVPGIGYASGHPIVVPMGAPAPVPPVALGAVPVVPGVPMGWAGAHGAPHPLGSRPPPRM</sequence>
<feature type="compositionally biased region" description="Pro residues" evidence="1">
    <location>
        <begin position="861"/>
        <end position="893"/>
    </location>
</feature>
<dbReference type="RefSeq" id="XP_069209689.1">
    <property type="nucleotide sequence ID" value="XM_069352271.1"/>
</dbReference>
<feature type="compositionally biased region" description="Low complexity" evidence="1">
    <location>
        <begin position="932"/>
        <end position="942"/>
    </location>
</feature>
<evidence type="ECO:0000256" key="1">
    <source>
        <dbReference type="SAM" id="MobiDB-lite"/>
    </source>
</evidence>
<feature type="region of interest" description="Disordered" evidence="1">
    <location>
        <begin position="334"/>
        <end position="398"/>
    </location>
</feature>
<feature type="compositionally biased region" description="Basic and acidic residues" evidence="1">
    <location>
        <begin position="286"/>
        <end position="299"/>
    </location>
</feature>
<feature type="compositionally biased region" description="Basic and acidic residues" evidence="1">
    <location>
        <begin position="943"/>
        <end position="960"/>
    </location>
</feature>
<protein>
    <submittedName>
        <fullName evidence="2">Uncharacterized protein</fullName>
    </submittedName>
</protein>
<proteinExistence type="predicted"/>
<feature type="region of interest" description="Disordered" evidence="1">
    <location>
        <begin position="1"/>
        <end position="97"/>
    </location>
</feature>
<feature type="compositionally biased region" description="Basic residues" evidence="1">
    <location>
        <begin position="88"/>
        <end position="97"/>
    </location>
</feature>
<feature type="region of interest" description="Disordered" evidence="1">
    <location>
        <begin position="1056"/>
        <end position="1079"/>
    </location>
</feature>
<feature type="compositionally biased region" description="Basic and acidic residues" evidence="1">
    <location>
        <begin position="978"/>
        <end position="996"/>
    </location>
</feature>